<feature type="transmembrane region" description="Helical" evidence="7">
    <location>
        <begin position="21"/>
        <end position="37"/>
    </location>
</feature>
<feature type="transmembrane region" description="Helical" evidence="7">
    <location>
        <begin position="366"/>
        <end position="388"/>
    </location>
</feature>
<feature type="transmembrane region" description="Helical" evidence="7">
    <location>
        <begin position="244"/>
        <end position="268"/>
    </location>
</feature>
<dbReference type="EMBL" id="VKDB01000004">
    <property type="protein sequence ID" value="TSA86844.1"/>
    <property type="molecule type" value="Genomic_DNA"/>
</dbReference>
<dbReference type="InterPro" id="IPR010290">
    <property type="entry name" value="TM_effector"/>
</dbReference>
<evidence type="ECO:0000313" key="10">
    <source>
        <dbReference type="Proteomes" id="UP000316092"/>
    </source>
</evidence>
<comment type="subcellular location">
    <subcellularLocation>
        <location evidence="1">Cell membrane</location>
        <topology evidence="1">Multi-pass membrane protein</topology>
    </subcellularLocation>
</comment>
<evidence type="ECO:0000256" key="6">
    <source>
        <dbReference type="ARBA" id="ARBA00023136"/>
    </source>
</evidence>
<sequence>MLVAAQAWRVKTFRALRHPNYRRYWFSQLLSLVGSWMQSTAQSYLVLELTNNNAAALGWVTAAQFTPSLLLSLFAGAIVDRVPRRRVLMSTQITLMITAIILAITTHLGLVSFELVLILAGISGIANAFDMPARQSMVVDFVPREDVPNAVALNSLSFNVSRTLGQAVFGGVAALGVALFAGRGAASSSIEGLAFPFYLNVVSFGLVIYVLATLPFPAREVGGQRAVIDDIKEGLRYVRATPNIAVTMVLVALLSLTAINFNVIIPYFARAVYNLREGGFGAMNAAFGVGAMVGALWQASQADPAKNLRSGAIILIISLAVFALTPSALLASLVLAVCGFGMLTFLISANSTVQLTVPNALRGRVMSLYSLVLAGMGPPGALLVSYLIDKSGPLGPRQGLIVVGVLALLAVVAVWRRLPRGMTRAETPLEVAQAVQAGTLEAGKKPMQAPVMGEGESKKAAP</sequence>
<dbReference type="InterPro" id="IPR020846">
    <property type="entry name" value="MFS_dom"/>
</dbReference>
<feature type="domain" description="Major facilitator superfamily (MFS) profile" evidence="8">
    <location>
        <begin position="1"/>
        <end position="422"/>
    </location>
</feature>
<evidence type="ECO:0000256" key="1">
    <source>
        <dbReference type="ARBA" id="ARBA00004651"/>
    </source>
</evidence>
<dbReference type="PANTHER" id="PTHR23513">
    <property type="entry name" value="INTEGRAL MEMBRANE EFFLUX PROTEIN-RELATED"/>
    <property type="match status" value="1"/>
</dbReference>
<keyword evidence="10" id="KW-1185">Reference proteome</keyword>
<dbReference type="PROSITE" id="PS50850">
    <property type="entry name" value="MFS"/>
    <property type="match status" value="1"/>
</dbReference>
<feature type="transmembrane region" description="Helical" evidence="7">
    <location>
        <begin position="163"/>
        <end position="181"/>
    </location>
</feature>
<dbReference type="GO" id="GO:0005886">
    <property type="term" value="C:plasma membrane"/>
    <property type="evidence" value="ECO:0007669"/>
    <property type="project" value="UniProtKB-SubCell"/>
</dbReference>
<dbReference type="PANTHER" id="PTHR23513:SF11">
    <property type="entry name" value="STAPHYLOFERRIN A TRANSPORTER"/>
    <property type="match status" value="1"/>
</dbReference>
<feature type="transmembrane region" description="Helical" evidence="7">
    <location>
        <begin position="193"/>
        <end position="212"/>
    </location>
</feature>
<dbReference type="AlphaFoldDB" id="A0A553V380"/>
<feature type="transmembrane region" description="Helical" evidence="7">
    <location>
        <begin position="312"/>
        <end position="345"/>
    </location>
</feature>
<evidence type="ECO:0000256" key="7">
    <source>
        <dbReference type="SAM" id="Phobius"/>
    </source>
</evidence>
<dbReference type="GO" id="GO:0022857">
    <property type="term" value="F:transmembrane transporter activity"/>
    <property type="evidence" value="ECO:0007669"/>
    <property type="project" value="InterPro"/>
</dbReference>
<feature type="transmembrane region" description="Helical" evidence="7">
    <location>
        <begin position="100"/>
        <end position="126"/>
    </location>
</feature>
<protein>
    <submittedName>
        <fullName evidence="9">MFS transporter</fullName>
    </submittedName>
</protein>
<proteinExistence type="predicted"/>
<name>A0A553V380_9DEIO</name>
<reference evidence="9 10" key="1">
    <citation type="submission" date="2019-07" db="EMBL/GenBank/DDBJ databases">
        <title>Deinococcus detaillus sp. nov., isolated from humus soil in Antarctica.</title>
        <authorList>
            <person name="Zhang K."/>
        </authorList>
    </citation>
    <scope>NUCLEOTIDE SEQUENCE [LARGE SCALE GENOMIC DNA]</scope>
    <source>
        <strain evidence="9 10">H1</strain>
    </source>
</reference>
<evidence type="ECO:0000256" key="5">
    <source>
        <dbReference type="ARBA" id="ARBA00022989"/>
    </source>
</evidence>
<dbReference type="RefSeq" id="WP_143720067.1">
    <property type="nucleotide sequence ID" value="NZ_VKDB01000004.1"/>
</dbReference>
<dbReference type="Pfam" id="PF05977">
    <property type="entry name" value="MFS_3"/>
    <property type="match status" value="1"/>
</dbReference>
<dbReference type="SUPFAM" id="SSF103473">
    <property type="entry name" value="MFS general substrate transporter"/>
    <property type="match status" value="1"/>
</dbReference>
<feature type="transmembrane region" description="Helical" evidence="7">
    <location>
        <begin position="280"/>
        <end position="300"/>
    </location>
</feature>
<dbReference type="Gene3D" id="1.20.1250.20">
    <property type="entry name" value="MFS general substrate transporter like domains"/>
    <property type="match status" value="1"/>
</dbReference>
<keyword evidence="3" id="KW-1003">Cell membrane</keyword>
<evidence type="ECO:0000259" key="8">
    <source>
        <dbReference type="PROSITE" id="PS50850"/>
    </source>
</evidence>
<dbReference type="CDD" id="cd06173">
    <property type="entry name" value="MFS_MefA_like"/>
    <property type="match status" value="1"/>
</dbReference>
<dbReference type="InterPro" id="IPR036259">
    <property type="entry name" value="MFS_trans_sf"/>
</dbReference>
<evidence type="ECO:0000256" key="2">
    <source>
        <dbReference type="ARBA" id="ARBA00022448"/>
    </source>
</evidence>
<dbReference type="OrthoDB" id="9775268at2"/>
<keyword evidence="4 7" id="KW-0812">Transmembrane</keyword>
<keyword evidence="6 7" id="KW-0472">Membrane</keyword>
<evidence type="ECO:0000256" key="3">
    <source>
        <dbReference type="ARBA" id="ARBA00022475"/>
    </source>
</evidence>
<organism evidence="9 10">
    <name type="scientific">Deinococcus detaillensis</name>
    <dbReference type="NCBI Taxonomy" id="2592048"/>
    <lineage>
        <taxon>Bacteria</taxon>
        <taxon>Thermotogati</taxon>
        <taxon>Deinococcota</taxon>
        <taxon>Deinococci</taxon>
        <taxon>Deinococcales</taxon>
        <taxon>Deinococcaceae</taxon>
        <taxon>Deinococcus</taxon>
    </lineage>
</organism>
<gene>
    <name evidence="9" type="ORF">FNU79_06570</name>
</gene>
<feature type="transmembrane region" description="Helical" evidence="7">
    <location>
        <begin position="57"/>
        <end position="79"/>
    </location>
</feature>
<evidence type="ECO:0000256" key="4">
    <source>
        <dbReference type="ARBA" id="ARBA00022692"/>
    </source>
</evidence>
<dbReference type="Proteomes" id="UP000316092">
    <property type="component" value="Unassembled WGS sequence"/>
</dbReference>
<keyword evidence="2" id="KW-0813">Transport</keyword>
<feature type="transmembrane region" description="Helical" evidence="7">
    <location>
        <begin position="400"/>
        <end position="418"/>
    </location>
</feature>
<comment type="caution">
    <text evidence="9">The sequence shown here is derived from an EMBL/GenBank/DDBJ whole genome shotgun (WGS) entry which is preliminary data.</text>
</comment>
<keyword evidence="5 7" id="KW-1133">Transmembrane helix</keyword>
<evidence type="ECO:0000313" key="9">
    <source>
        <dbReference type="EMBL" id="TSA86844.1"/>
    </source>
</evidence>
<accession>A0A553V380</accession>